<feature type="transmembrane region" description="Helical" evidence="1">
    <location>
        <begin position="64"/>
        <end position="83"/>
    </location>
</feature>
<evidence type="ECO:0000313" key="3">
    <source>
        <dbReference type="Proteomes" id="UP001207605"/>
    </source>
</evidence>
<feature type="transmembrane region" description="Helical" evidence="1">
    <location>
        <begin position="34"/>
        <end position="52"/>
    </location>
</feature>
<protein>
    <submittedName>
        <fullName evidence="2">SpoVA/SpoVAEb family sporulation membrane protein</fullName>
    </submittedName>
</protein>
<accession>A0ABT2S489</accession>
<dbReference type="RefSeq" id="WP_262581042.1">
    <property type="nucleotide sequence ID" value="NZ_JAOQJV010000003.1"/>
</dbReference>
<keyword evidence="1" id="KW-0812">Transmembrane</keyword>
<dbReference type="Pfam" id="PF03862">
    <property type="entry name" value="SpoVAC_SpoVAEB"/>
    <property type="match status" value="1"/>
</dbReference>
<dbReference type="PANTHER" id="PTHR38450:SF1">
    <property type="entry name" value="STAGE V SPORULATION PROTEIN AC"/>
    <property type="match status" value="1"/>
</dbReference>
<comment type="caution">
    <text evidence="2">The sequence shown here is derived from an EMBL/GenBank/DDBJ whole genome shotgun (WGS) entry which is preliminary data.</text>
</comment>
<name>A0ABT2S489_9FIRM</name>
<reference evidence="2 3" key="1">
    <citation type="journal article" date="2021" name="ISME Commun">
        <title>Automated analysis of genomic sequences facilitates high-throughput and comprehensive description of bacteria.</title>
        <authorList>
            <person name="Hitch T.C.A."/>
        </authorList>
    </citation>
    <scope>NUCLEOTIDE SEQUENCE [LARGE SCALE GENOMIC DNA]</scope>
    <source>
        <strain evidence="2 3">Sanger_02</strain>
    </source>
</reference>
<evidence type="ECO:0000256" key="1">
    <source>
        <dbReference type="SAM" id="Phobius"/>
    </source>
</evidence>
<keyword evidence="1" id="KW-0472">Membrane</keyword>
<dbReference type="Proteomes" id="UP001207605">
    <property type="component" value="Unassembled WGS sequence"/>
</dbReference>
<feature type="transmembrane region" description="Helical" evidence="1">
    <location>
        <begin position="122"/>
        <end position="149"/>
    </location>
</feature>
<feature type="transmembrane region" description="Helical" evidence="1">
    <location>
        <begin position="89"/>
        <end position="110"/>
    </location>
</feature>
<organism evidence="2 3">
    <name type="scientific">Dorea ammoniilytica</name>
    <dbReference type="NCBI Taxonomy" id="2981788"/>
    <lineage>
        <taxon>Bacteria</taxon>
        <taxon>Bacillati</taxon>
        <taxon>Bacillota</taxon>
        <taxon>Clostridia</taxon>
        <taxon>Lachnospirales</taxon>
        <taxon>Lachnospiraceae</taxon>
        <taxon>Dorea</taxon>
    </lineage>
</organism>
<dbReference type="InterPro" id="IPR005562">
    <property type="entry name" value="SpoVA"/>
</dbReference>
<dbReference type="PANTHER" id="PTHR38450">
    <property type="entry name" value="STAGE V SPORULATION PROTEIN AC-RELATED"/>
    <property type="match status" value="1"/>
</dbReference>
<keyword evidence="1" id="KW-1133">Transmembrane helix</keyword>
<gene>
    <name evidence="2" type="ORF">OCV65_04005</name>
</gene>
<keyword evidence="3" id="KW-1185">Reference proteome</keyword>
<dbReference type="EMBL" id="JAOQJV010000003">
    <property type="protein sequence ID" value="MCU6699401.1"/>
    <property type="molecule type" value="Genomic_DNA"/>
</dbReference>
<sequence>MDQNAKKQREQKEYQEYVKAVTPVHNLWMNMTKAFVTGGVICMIGQGILNYCKVAGLDKEISASWCAVILVFLSALLTGLNIYPRIAKWGGAGALVPITGFANSVAAPAIEYKKEGQVMGIGCKIFTIAGPVILYGTVISWALGLVWWIGSFL</sequence>
<evidence type="ECO:0000313" key="2">
    <source>
        <dbReference type="EMBL" id="MCU6699401.1"/>
    </source>
</evidence>
<proteinExistence type="predicted"/>